<reference evidence="1" key="1">
    <citation type="submission" date="2020-11" db="EMBL/GenBank/DDBJ databases">
        <authorList>
            <person name="Tran Van P."/>
        </authorList>
    </citation>
    <scope>NUCLEOTIDE SEQUENCE</scope>
</reference>
<proteinExistence type="predicted"/>
<gene>
    <name evidence="1" type="ORF">DSTB1V02_LOCUS4681</name>
</gene>
<dbReference type="AlphaFoldDB" id="A0A7R8XCL0"/>
<protein>
    <submittedName>
        <fullName evidence="1">Uncharacterized protein</fullName>
    </submittedName>
</protein>
<evidence type="ECO:0000313" key="2">
    <source>
        <dbReference type="Proteomes" id="UP000677054"/>
    </source>
</evidence>
<sequence>MDQIYKGPNFALMFYDQHVNHSLRQLYWLNFNWQTDHYGEKDEGAIALALESRKEELKLKGLDHASKKSLQNMCGFFENLKQDIRAIQSPHDPLLLAVKRLEKTLSTQVDKATILHSWFNHCLKDCLRFHCRFTQNTEGSGYRS</sequence>
<dbReference type="EMBL" id="CAJPEV010000711">
    <property type="protein sequence ID" value="CAG0887837.1"/>
    <property type="molecule type" value="Genomic_DNA"/>
</dbReference>
<name>A0A7R8XCL0_9CRUS</name>
<keyword evidence="2" id="KW-1185">Reference proteome</keyword>
<evidence type="ECO:0000313" key="1">
    <source>
        <dbReference type="EMBL" id="CAD7244794.1"/>
    </source>
</evidence>
<organism evidence="1">
    <name type="scientific">Darwinula stevensoni</name>
    <dbReference type="NCBI Taxonomy" id="69355"/>
    <lineage>
        <taxon>Eukaryota</taxon>
        <taxon>Metazoa</taxon>
        <taxon>Ecdysozoa</taxon>
        <taxon>Arthropoda</taxon>
        <taxon>Crustacea</taxon>
        <taxon>Oligostraca</taxon>
        <taxon>Ostracoda</taxon>
        <taxon>Podocopa</taxon>
        <taxon>Podocopida</taxon>
        <taxon>Darwinulocopina</taxon>
        <taxon>Darwinuloidea</taxon>
        <taxon>Darwinulidae</taxon>
        <taxon>Darwinula</taxon>
    </lineage>
</organism>
<dbReference type="EMBL" id="LR900228">
    <property type="protein sequence ID" value="CAD7244794.1"/>
    <property type="molecule type" value="Genomic_DNA"/>
</dbReference>
<accession>A0A7R8XCL0</accession>
<dbReference type="Proteomes" id="UP000677054">
    <property type="component" value="Unassembled WGS sequence"/>
</dbReference>